<gene>
    <name evidence="2" type="ORF">KTO63_11525</name>
</gene>
<proteinExistence type="predicted"/>
<protein>
    <submittedName>
        <fullName evidence="2">Carboxypeptidase-like regulatory domain-containing protein</fullName>
    </submittedName>
</protein>
<organism evidence="2 3">
    <name type="scientific">Pinibacter aurantiacus</name>
    <dbReference type="NCBI Taxonomy" id="2851599"/>
    <lineage>
        <taxon>Bacteria</taxon>
        <taxon>Pseudomonadati</taxon>
        <taxon>Bacteroidota</taxon>
        <taxon>Chitinophagia</taxon>
        <taxon>Chitinophagales</taxon>
        <taxon>Chitinophagaceae</taxon>
        <taxon>Pinibacter</taxon>
    </lineage>
</organism>
<comment type="caution">
    <text evidence="2">The sequence shown here is derived from an EMBL/GenBank/DDBJ whole genome shotgun (WGS) entry which is preliminary data.</text>
</comment>
<evidence type="ECO:0000313" key="2">
    <source>
        <dbReference type="EMBL" id="MBV4357781.1"/>
    </source>
</evidence>
<dbReference type="EMBL" id="JAHSPG010000008">
    <property type="protein sequence ID" value="MBV4357781.1"/>
    <property type="molecule type" value="Genomic_DNA"/>
</dbReference>
<evidence type="ECO:0000313" key="3">
    <source>
        <dbReference type="Proteomes" id="UP000812270"/>
    </source>
</evidence>
<dbReference type="AlphaFoldDB" id="A0A9E2W826"/>
<sequence>MDETNTFPIPGVSVLSKSGRGTTTDSSGKYSITLPETDSIYFSYLNKPTAKFAVNAIADPNAFNVAIRIPVAYLKEIRVLPRNYRMDSIQNRIDYAKVFNYKKPGLSITAPNTGALGVGLDLDQIIGMFNVQKNRRMKLFQKRLIWEEHEKFIDHRFSRGVIRRLTKLDSTALDTFMIVFRPSYLFTASTSDYDFYDYIKKAGEEYKAGVRHNNLLRKEDYMYDYYDQDYDN</sequence>
<evidence type="ECO:0000256" key="1">
    <source>
        <dbReference type="SAM" id="MobiDB-lite"/>
    </source>
</evidence>
<name>A0A9E2W826_9BACT</name>
<accession>A0A9E2W826</accession>
<dbReference type="GO" id="GO:0004180">
    <property type="term" value="F:carboxypeptidase activity"/>
    <property type="evidence" value="ECO:0007669"/>
    <property type="project" value="UniProtKB-KW"/>
</dbReference>
<feature type="region of interest" description="Disordered" evidence="1">
    <location>
        <begin position="1"/>
        <end position="29"/>
    </location>
</feature>
<dbReference type="Proteomes" id="UP000812270">
    <property type="component" value="Unassembled WGS sequence"/>
</dbReference>
<keyword evidence="2" id="KW-0378">Hydrolase</keyword>
<keyword evidence="3" id="KW-1185">Reference proteome</keyword>
<keyword evidence="2" id="KW-0121">Carboxypeptidase</keyword>
<feature type="compositionally biased region" description="Polar residues" evidence="1">
    <location>
        <begin position="15"/>
        <end position="29"/>
    </location>
</feature>
<reference evidence="2" key="1">
    <citation type="submission" date="2021-06" db="EMBL/GenBank/DDBJ databases">
        <authorList>
            <person name="Huq M.A."/>
        </authorList>
    </citation>
    <scope>NUCLEOTIDE SEQUENCE</scope>
    <source>
        <strain evidence="2">MAH-26</strain>
    </source>
</reference>
<keyword evidence="2" id="KW-0645">Protease</keyword>